<evidence type="ECO:0000256" key="13">
    <source>
        <dbReference type="SAM" id="Phobius"/>
    </source>
</evidence>
<evidence type="ECO:0000256" key="11">
    <source>
        <dbReference type="ARBA" id="ARBA00023136"/>
    </source>
</evidence>
<evidence type="ECO:0000256" key="10">
    <source>
        <dbReference type="ARBA" id="ARBA00022989"/>
    </source>
</evidence>
<dbReference type="GO" id="GO:0022857">
    <property type="term" value="F:transmembrane transporter activity"/>
    <property type="evidence" value="ECO:0007669"/>
    <property type="project" value="InterPro"/>
</dbReference>
<comment type="subcellular location">
    <subcellularLocation>
        <location evidence="2">Cell inner membrane</location>
        <topology evidence="2">Single-pass type II membrane protein</topology>
    </subcellularLocation>
    <subcellularLocation>
        <location evidence="12">Cell membrane</location>
        <topology evidence="12">Single-pass type II membrane protein</topology>
    </subcellularLocation>
</comment>
<gene>
    <name evidence="14" type="ORF">SAMN05444515_101442</name>
</gene>
<dbReference type="PANTHER" id="PTHR30558:SF12">
    <property type="entry name" value="BIOPOLYMER TRANSPORT PROTEIN EXBD"/>
    <property type="match status" value="1"/>
</dbReference>
<organism evidence="14 15">
    <name type="scientific">Ectothiorhodospira marina</name>
    <dbReference type="NCBI Taxonomy" id="1396821"/>
    <lineage>
        <taxon>Bacteria</taxon>
        <taxon>Pseudomonadati</taxon>
        <taxon>Pseudomonadota</taxon>
        <taxon>Gammaproteobacteria</taxon>
        <taxon>Chromatiales</taxon>
        <taxon>Ectothiorhodospiraceae</taxon>
        <taxon>Ectothiorhodospira</taxon>
    </lineage>
</organism>
<evidence type="ECO:0000256" key="7">
    <source>
        <dbReference type="ARBA" id="ARBA00022519"/>
    </source>
</evidence>
<keyword evidence="9 12" id="KW-0653">Protein transport</keyword>
<keyword evidence="8 12" id="KW-0812">Transmembrane</keyword>
<dbReference type="Gene3D" id="3.30.420.270">
    <property type="match status" value="1"/>
</dbReference>
<evidence type="ECO:0000256" key="8">
    <source>
        <dbReference type="ARBA" id="ARBA00022692"/>
    </source>
</evidence>
<keyword evidence="10 13" id="KW-1133">Transmembrane helix</keyword>
<keyword evidence="7" id="KW-0997">Cell inner membrane</keyword>
<dbReference type="OrthoDB" id="9798629at2"/>
<dbReference type="Proteomes" id="UP000199256">
    <property type="component" value="Unassembled WGS sequence"/>
</dbReference>
<dbReference type="STRING" id="1396821.SAMN05444515_101442"/>
<dbReference type="AlphaFoldDB" id="A0A1H7GC51"/>
<feature type="transmembrane region" description="Helical" evidence="13">
    <location>
        <begin position="12"/>
        <end position="32"/>
    </location>
</feature>
<dbReference type="GO" id="GO:0015031">
    <property type="term" value="P:protein transport"/>
    <property type="evidence" value="ECO:0007669"/>
    <property type="project" value="UniProtKB-KW"/>
</dbReference>
<sequence length="130" mass="14139">MPQRFDSINVIPFIDIMLVLLAIVLMTATFVVQGDIDVTLPVAQNSHEPEPELDAVRIGIDASASLFWQGKPIQLSDLDAELGTVAEQGGARPVVLSVDESVSFGRFVEVVDLIKGHRLEKMSIRVQEGA</sequence>
<dbReference type="Pfam" id="PF02472">
    <property type="entry name" value="ExbD"/>
    <property type="match status" value="1"/>
</dbReference>
<proteinExistence type="inferred from homology"/>
<evidence type="ECO:0000256" key="12">
    <source>
        <dbReference type="RuleBase" id="RU003879"/>
    </source>
</evidence>
<keyword evidence="6" id="KW-1003">Cell membrane</keyword>
<evidence type="ECO:0000256" key="1">
    <source>
        <dbReference type="ARBA" id="ARBA00003540"/>
    </source>
</evidence>
<comment type="subunit">
    <text evidence="4">The accessory proteins ExbB and ExbD seem to form a complex with TonB.</text>
</comment>
<evidence type="ECO:0000313" key="14">
    <source>
        <dbReference type="EMBL" id="SEK33405.1"/>
    </source>
</evidence>
<keyword evidence="15" id="KW-1185">Reference proteome</keyword>
<dbReference type="RefSeq" id="WP_090250238.1">
    <property type="nucleotide sequence ID" value="NZ_FOAA01000001.1"/>
</dbReference>
<evidence type="ECO:0000256" key="4">
    <source>
        <dbReference type="ARBA" id="ARBA00011471"/>
    </source>
</evidence>
<evidence type="ECO:0000256" key="6">
    <source>
        <dbReference type="ARBA" id="ARBA00022475"/>
    </source>
</evidence>
<name>A0A1H7GC51_9GAMM</name>
<evidence type="ECO:0000256" key="9">
    <source>
        <dbReference type="ARBA" id="ARBA00022927"/>
    </source>
</evidence>
<evidence type="ECO:0000256" key="3">
    <source>
        <dbReference type="ARBA" id="ARBA00005811"/>
    </source>
</evidence>
<comment type="similarity">
    <text evidence="3 12">Belongs to the ExbD/TolR family.</text>
</comment>
<accession>A0A1H7GC51</accession>
<reference evidence="15" key="1">
    <citation type="submission" date="2016-10" db="EMBL/GenBank/DDBJ databases">
        <authorList>
            <person name="Varghese N."/>
            <person name="Submissions S."/>
        </authorList>
    </citation>
    <scope>NUCLEOTIDE SEQUENCE [LARGE SCALE GENOMIC DNA]</scope>
    <source>
        <strain evidence="15">DSM 241</strain>
    </source>
</reference>
<evidence type="ECO:0000256" key="5">
    <source>
        <dbReference type="ARBA" id="ARBA00022448"/>
    </source>
</evidence>
<dbReference type="PANTHER" id="PTHR30558">
    <property type="entry name" value="EXBD MEMBRANE COMPONENT OF PMF-DRIVEN MACROMOLECULE IMPORT SYSTEM"/>
    <property type="match status" value="1"/>
</dbReference>
<dbReference type="EMBL" id="FOAA01000001">
    <property type="protein sequence ID" value="SEK33405.1"/>
    <property type="molecule type" value="Genomic_DNA"/>
</dbReference>
<dbReference type="GO" id="GO:0005886">
    <property type="term" value="C:plasma membrane"/>
    <property type="evidence" value="ECO:0007669"/>
    <property type="project" value="UniProtKB-SubCell"/>
</dbReference>
<keyword evidence="11 13" id="KW-0472">Membrane</keyword>
<evidence type="ECO:0000256" key="2">
    <source>
        <dbReference type="ARBA" id="ARBA00004249"/>
    </source>
</evidence>
<comment type="function">
    <text evidence="1">Involved in the TonB-dependent energy-dependent transport of various receptor-bound substrates.</text>
</comment>
<dbReference type="InterPro" id="IPR003400">
    <property type="entry name" value="ExbD"/>
</dbReference>
<protein>
    <submittedName>
        <fullName evidence="14">Biopolymer transport protein ExbD</fullName>
    </submittedName>
</protein>
<evidence type="ECO:0000313" key="15">
    <source>
        <dbReference type="Proteomes" id="UP000199256"/>
    </source>
</evidence>
<keyword evidence="5 12" id="KW-0813">Transport</keyword>